<keyword evidence="10 14" id="KW-0472">Membrane</keyword>
<comment type="subcellular location">
    <subcellularLocation>
        <location evidence="14">Cell membrane</location>
        <topology evidence="14">Peripheral membrane protein</topology>
    </subcellularLocation>
    <subcellularLocation>
        <location evidence="2">Membrane</location>
    </subcellularLocation>
</comment>
<gene>
    <name evidence="14" type="primary">atpA</name>
    <name evidence="18" type="ORF">FYK55_04955</name>
</gene>
<evidence type="ECO:0000256" key="12">
    <source>
        <dbReference type="ARBA" id="ARBA00023310"/>
    </source>
</evidence>
<dbReference type="PANTHER" id="PTHR48082:SF2">
    <property type="entry name" value="ATP SYNTHASE SUBUNIT ALPHA, MITOCHONDRIAL"/>
    <property type="match status" value="1"/>
</dbReference>
<evidence type="ECO:0000256" key="2">
    <source>
        <dbReference type="ARBA" id="ARBA00004370"/>
    </source>
</evidence>
<dbReference type="Pfam" id="PF00006">
    <property type="entry name" value="ATP-synt_ab"/>
    <property type="match status" value="1"/>
</dbReference>
<dbReference type="PANTHER" id="PTHR48082">
    <property type="entry name" value="ATP SYNTHASE SUBUNIT ALPHA, MITOCHONDRIAL"/>
    <property type="match status" value="1"/>
</dbReference>
<dbReference type="PROSITE" id="PS00152">
    <property type="entry name" value="ATPASE_ALPHA_BETA"/>
    <property type="match status" value="1"/>
</dbReference>
<feature type="domain" description="ATP synthase alpha subunit C-terminal" evidence="17">
    <location>
        <begin position="371"/>
        <end position="492"/>
    </location>
</feature>
<dbReference type="EMBL" id="VWOX01000002">
    <property type="protein sequence ID" value="KAA5546238.1"/>
    <property type="molecule type" value="Genomic_DNA"/>
</dbReference>
<keyword evidence="12 14" id="KW-0066">ATP synthesis</keyword>
<dbReference type="Pfam" id="PF00306">
    <property type="entry name" value="ATP-synt_ab_C"/>
    <property type="match status" value="1"/>
</dbReference>
<dbReference type="InterPro" id="IPR027417">
    <property type="entry name" value="P-loop_NTPase"/>
</dbReference>
<keyword evidence="14" id="KW-1003">Cell membrane</keyword>
<dbReference type="Gene3D" id="2.40.30.20">
    <property type="match status" value="1"/>
</dbReference>
<keyword evidence="19" id="KW-1185">Reference proteome</keyword>
<dbReference type="InterPro" id="IPR005294">
    <property type="entry name" value="ATP_synth_F1_asu"/>
</dbReference>
<comment type="caution">
    <text evidence="18">The sequence shown here is derived from an EMBL/GenBank/DDBJ whole genome shotgun (WGS) entry which is preliminary data.</text>
</comment>
<evidence type="ECO:0000313" key="18">
    <source>
        <dbReference type="EMBL" id="KAA5546238.1"/>
    </source>
</evidence>
<dbReference type="GO" id="GO:0045259">
    <property type="term" value="C:proton-transporting ATP synthase complex"/>
    <property type="evidence" value="ECO:0007669"/>
    <property type="project" value="UniProtKB-KW"/>
</dbReference>
<dbReference type="InterPro" id="IPR000793">
    <property type="entry name" value="ATP_synth_asu_C"/>
</dbReference>
<dbReference type="RefSeq" id="WP_150075245.1">
    <property type="nucleotide sequence ID" value="NZ_VWOX01000002.1"/>
</dbReference>
<proteinExistence type="inferred from homology"/>
<reference evidence="18 19" key="1">
    <citation type="submission" date="2019-08" db="EMBL/GenBank/DDBJ databases">
        <authorList>
            <person name="Dhanesh K."/>
            <person name="Kumar G."/>
            <person name="Sasikala C."/>
            <person name="Venkata Ramana C."/>
        </authorList>
    </citation>
    <scope>NUCLEOTIDE SEQUENCE [LARGE SCALE GENOMIC DNA]</scope>
    <source>
        <strain evidence="18 19">JC645</strain>
    </source>
</reference>
<comment type="similarity">
    <text evidence="3 14">Belongs to the ATPase alpha/beta chains family.</text>
</comment>
<dbReference type="CDD" id="cd01132">
    <property type="entry name" value="F1-ATPase_alpha_CD"/>
    <property type="match status" value="1"/>
</dbReference>
<keyword evidence="7 14" id="KW-0067">ATP-binding</keyword>
<keyword evidence="11 14" id="KW-0139">CF(1)</keyword>
<feature type="region of interest" description="Disordered" evidence="15">
    <location>
        <begin position="496"/>
        <end position="522"/>
    </location>
</feature>
<dbReference type="SUPFAM" id="SSF50615">
    <property type="entry name" value="N-terminal domain of alpha and beta subunits of F1 ATP synthase"/>
    <property type="match status" value="1"/>
</dbReference>
<keyword evidence="5 14" id="KW-0547">Nucleotide-binding</keyword>
<dbReference type="InterPro" id="IPR023366">
    <property type="entry name" value="ATP_synth_asu-like_sf"/>
</dbReference>
<evidence type="ECO:0000256" key="11">
    <source>
        <dbReference type="ARBA" id="ARBA00023196"/>
    </source>
</evidence>
<dbReference type="Gene3D" id="1.20.150.20">
    <property type="entry name" value="ATP synthase alpha/beta chain, C-terminal domain"/>
    <property type="match status" value="1"/>
</dbReference>
<evidence type="ECO:0000256" key="10">
    <source>
        <dbReference type="ARBA" id="ARBA00023136"/>
    </source>
</evidence>
<feature type="site" description="Required for activity" evidence="14">
    <location>
        <position position="362"/>
    </location>
</feature>
<comment type="caution">
    <text evidence="14">Lacks conserved residue(s) required for the propagation of feature annotation.</text>
</comment>
<dbReference type="InterPro" id="IPR020003">
    <property type="entry name" value="ATPase_a/bsu_AS"/>
</dbReference>
<evidence type="ECO:0000256" key="13">
    <source>
        <dbReference type="ARBA" id="ARBA00026013"/>
    </source>
</evidence>
<evidence type="ECO:0000256" key="1">
    <source>
        <dbReference type="ARBA" id="ARBA00003784"/>
    </source>
</evidence>
<keyword evidence="8 14" id="KW-1278">Translocase</keyword>
<dbReference type="NCBIfam" id="NF009884">
    <property type="entry name" value="PRK13343.1"/>
    <property type="match status" value="1"/>
</dbReference>
<evidence type="ECO:0000259" key="17">
    <source>
        <dbReference type="Pfam" id="PF00306"/>
    </source>
</evidence>
<dbReference type="EC" id="7.1.2.2" evidence="14"/>
<sequence>MPDPTKTIEQELSRAVDSIRLSTAVEPRGVVRRVGDGVASVSGLPDVRFEELLAFDSGAQGIAFDLRRDTIGVILLAGASEVHEGDGVVGLQRLPDLPVGREALGRVLDPLGNPLDEGPPLAGAQRLPLFRQAPEIIERRSVDRPLLTGVMAVDAAIPIGRGQRELIIGDRNVGKTALAMDFIAAQTSGDVSNVYVMIGQPMSRVRALRDSLERVGALSNTVVIAAYASDSPGMQYLAPLAGASMAESFRDQGQHAIVVYDDLTKHADAYRELALLLDRPPGREAYPGDIFYVHAELLERAAAISDDLGAGSVTAFPLVETTDGDISAYIPTNLISITDGQIYLDTGRFERDLRPAIDIGRSVSRIGAVAQPPPMRAAAKNLKIQISRFESLEKLSRVGLDIDLSTRKSLDEGKILRGLLRQGRFASRSLAHQVIWLTAAAENWLEGLDPEQATAVAQRLMELARSQAGDVVAALNAGTDPEGDWKTTLADLAGQARSLVEGSPPKPAESDASEAPAKEQPE</sequence>
<evidence type="ECO:0000256" key="15">
    <source>
        <dbReference type="SAM" id="MobiDB-lite"/>
    </source>
</evidence>
<dbReference type="SUPFAM" id="SSF47917">
    <property type="entry name" value="C-terminal domain of alpha and beta subunits of F1 ATP synthase"/>
    <property type="match status" value="1"/>
</dbReference>
<accession>A0A5M6DFF9</accession>
<dbReference type="GO" id="GO:0005524">
    <property type="term" value="F:ATP binding"/>
    <property type="evidence" value="ECO:0007669"/>
    <property type="project" value="UniProtKB-UniRule"/>
</dbReference>
<dbReference type="InterPro" id="IPR038376">
    <property type="entry name" value="ATP_synth_asu_C_sf"/>
</dbReference>
<protein>
    <recommendedName>
        <fullName evidence="14">ATP synthase subunit alpha</fullName>
        <ecNumber evidence="14">7.1.2.2</ecNumber>
    </recommendedName>
    <alternativeName>
        <fullName evidence="14">ATP synthase F1 sector subunit alpha</fullName>
    </alternativeName>
    <alternativeName>
        <fullName evidence="14">F-ATPase subunit alpha</fullName>
    </alternativeName>
</protein>
<dbReference type="SUPFAM" id="SSF52540">
    <property type="entry name" value="P-loop containing nucleoside triphosphate hydrolases"/>
    <property type="match status" value="1"/>
</dbReference>
<keyword evidence="9 14" id="KW-0406">Ion transport</keyword>
<dbReference type="AlphaFoldDB" id="A0A5M6DFF9"/>
<dbReference type="NCBIfam" id="TIGR00962">
    <property type="entry name" value="atpA"/>
    <property type="match status" value="1"/>
</dbReference>
<evidence type="ECO:0000256" key="5">
    <source>
        <dbReference type="ARBA" id="ARBA00022741"/>
    </source>
</evidence>
<feature type="domain" description="ATPase F1/V1/A1 complex alpha/beta subunit nucleotide-binding" evidence="16">
    <location>
        <begin position="149"/>
        <end position="364"/>
    </location>
</feature>
<dbReference type="CDD" id="cd18116">
    <property type="entry name" value="ATP-synt_F1_alpha_N"/>
    <property type="match status" value="1"/>
</dbReference>
<name>A0A5M6DFF9_9BACT</name>
<evidence type="ECO:0000256" key="14">
    <source>
        <dbReference type="HAMAP-Rule" id="MF_01346"/>
    </source>
</evidence>
<dbReference type="InterPro" id="IPR033732">
    <property type="entry name" value="ATP_synth_F1_a_nt-bd_dom"/>
</dbReference>
<dbReference type="GO" id="GO:0005886">
    <property type="term" value="C:plasma membrane"/>
    <property type="evidence" value="ECO:0007669"/>
    <property type="project" value="UniProtKB-SubCell"/>
</dbReference>
<evidence type="ECO:0000256" key="4">
    <source>
        <dbReference type="ARBA" id="ARBA00022448"/>
    </source>
</evidence>
<comment type="subunit">
    <text evidence="13">F-type ATPases have 2 components, CF(1) - the catalytic core - and CF(0) - the membrane proton channel. CF(1) has five subunits: alpha(3), beta(3), gamma(1), delta(1), epsilon(1). CF(0) has four main subunits: a(1), b(1), b'(1) and c(9-12).</text>
</comment>
<dbReference type="Gene3D" id="3.40.50.300">
    <property type="entry name" value="P-loop containing nucleotide triphosphate hydrolases"/>
    <property type="match status" value="1"/>
</dbReference>
<evidence type="ECO:0000256" key="8">
    <source>
        <dbReference type="ARBA" id="ARBA00022967"/>
    </source>
</evidence>
<keyword evidence="4 14" id="KW-0813">Transport</keyword>
<dbReference type="GO" id="GO:0043531">
    <property type="term" value="F:ADP binding"/>
    <property type="evidence" value="ECO:0007669"/>
    <property type="project" value="TreeGrafter"/>
</dbReference>
<dbReference type="Proteomes" id="UP000324479">
    <property type="component" value="Unassembled WGS sequence"/>
</dbReference>
<evidence type="ECO:0000313" key="19">
    <source>
        <dbReference type="Proteomes" id="UP000324479"/>
    </source>
</evidence>
<comment type="function">
    <text evidence="1 14">Produces ATP from ADP in the presence of a proton gradient across the membrane. The alpha chain is a regulatory subunit.</text>
</comment>
<evidence type="ECO:0000256" key="6">
    <source>
        <dbReference type="ARBA" id="ARBA00022781"/>
    </source>
</evidence>
<keyword evidence="6 14" id="KW-0375">Hydrogen ion transport</keyword>
<dbReference type="HAMAP" id="MF_01346">
    <property type="entry name" value="ATP_synth_alpha_bact"/>
    <property type="match status" value="1"/>
</dbReference>
<evidence type="ECO:0000256" key="9">
    <source>
        <dbReference type="ARBA" id="ARBA00023065"/>
    </source>
</evidence>
<organism evidence="18 19">
    <name type="scientific">Roseiconus nitratireducens</name>
    <dbReference type="NCBI Taxonomy" id="2605748"/>
    <lineage>
        <taxon>Bacteria</taxon>
        <taxon>Pseudomonadati</taxon>
        <taxon>Planctomycetota</taxon>
        <taxon>Planctomycetia</taxon>
        <taxon>Pirellulales</taxon>
        <taxon>Pirellulaceae</taxon>
        <taxon>Roseiconus</taxon>
    </lineage>
</organism>
<evidence type="ECO:0000259" key="16">
    <source>
        <dbReference type="Pfam" id="PF00006"/>
    </source>
</evidence>
<dbReference type="InterPro" id="IPR000194">
    <property type="entry name" value="ATPase_F1/V1/A1_a/bsu_nucl-bd"/>
</dbReference>
<evidence type="ECO:0000256" key="7">
    <source>
        <dbReference type="ARBA" id="ARBA00022840"/>
    </source>
</evidence>
<dbReference type="GO" id="GO:0046933">
    <property type="term" value="F:proton-transporting ATP synthase activity, rotational mechanism"/>
    <property type="evidence" value="ECO:0007669"/>
    <property type="project" value="UniProtKB-UniRule"/>
</dbReference>
<evidence type="ECO:0000256" key="3">
    <source>
        <dbReference type="ARBA" id="ARBA00008936"/>
    </source>
</evidence>
<dbReference type="InterPro" id="IPR036121">
    <property type="entry name" value="ATPase_F1/V1/A1_a/bsu_N_sf"/>
</dbReference>
<comment type="catalytic activity">
    <reaction evidence="14">
        <text>ATP + H2O + 4 H(+)(in) = ADP + phosphate + 5 H(+)(out)</text>
        <dbReference type="Rhea" id="RHEA:57720"/>
        <dbReference type="ChEBI" id="CHEBI:15377"/>
        <dbReference type="ChEBI" id="CHEBI:15378"/>
        <dbReference type="ChEBI" id="CHEBI:30616"/>
        <dbReference type="ChEBI" id="CHEBI:43474"/>
        <dbReference type="ChEBI" id="CHEBI:456216"/>
        <dbReference type="EC" id="7.1.2.2"/>
    </reaction>
</comment>
<dbReference type="FunFam" id="3.40.50.300:FF:002432">
    <property type="entry name" value="ATP synthase subunit alpha, mitochondrial"/>
    <property type="match status" value="1"/>
</dbReference>